<dbReference type="VEuPathDB" id="FungiDB:RhiirA1_527894"/>
<comment type="caution">
    <text evidence="1">The sequence shown here is derived from an EMBL/GenBank/DDBJ whole genome shotgun (WGS) entry which is preliminary data.</text>
</comment>
<keyword evidence="2" id="KW-1185">Reference proteome</keyword>
<evidence type="ECO:0000313" key="1">
    <source>
        <dbReference type="EMBL" id="PKY40177.1"/>
    </source>
</evidence>
<dbReference type="VEuPathDB" id="FungiDB:RhiirFUN_011601"/>
<organism evidence="1 2">
    <name type="scientific">Rhizophagus irregularis</name>
    <dbReference type="NCBI Taxonomy" id="588596"/>
    <lineage>
        <taxon>Eukaryota</taxon>
        <taxon>Fungi</taxon>
        <taxon>Fungi incertae sedis</taxon>
        <taxon>Mucoromycota</taxon>
        <taxon>Glomeromycotina</taxon>
        <taxon>Glomeromycetes</taxon>
        <taxon>Glomerales</taxon>
        <taxon>Glomeraceae</taxon>
        <taxon>Rhizophagus</taxon>
    </lineage>
</organism>
<name>A0A2I1G0M2_9GLOM</name>
<dbReference type="Proteomes" id="UP000234323">
    <property type="component" value="Unassembled WGS sequence"/>
</dbReference>
<dbReference type="EMBL" id="LLXI01000090">
    <property type="protein sequence ID" value="PKY40177.1"/>
    <property type="molecule type" value="Genomic_DNA"/>
</dbReference>
<dbReference type="VEuPathDB" id="FungiDB:FUN_014427"/>
<evidence type="ECO:0000313" key="2">
    <source>
        <dbReference type="Proteomes" id="UP000234323"/>
    </source>
</evidence>
<proteinExistence type="predicted"/>
<sequence>MSNINISPHLILTPIQKEQLRSIPISEFTDKKWESQNDAASFLNKHNLILKNKSERKWKVRYSNKAKGICLLQCCCGSDMSLRQKNGKTRIRKSRKIHKFVGCLAFARIKKFKNESIHISGYLSHSGDCQRQDPSYTLDGPFKNNVFAMFYFRFYKLILDKEFPNLLPHKKLAKAGEMWESLPTELKNSFNLYHKRERSLNEFKKIL</sequence>
<accession>A0A2I1G0M2</accession>
<reference evidence="1 2" key="1">
    <citation type="submission" date="2015-10" db="EMBL/GenBank/DDBJ databases">
        <title>Genome analyses suggest a sexual origin of heterokaryosis in a supposedly ancient asexual fungus.</title>
        <authorList>
            <person name="Ropars J."/>
            <person name="Sedzielewska K."/>
            <person name="Noel J."/>
            <person name="Charron P."/>
            <person name="Farinelli L."/>
            <person name="Marton T."/>
            <person name="Kruger M."/>
            <person name="Pelin A."/>
            <person name="Brachmann A."/>
            <person name="Corradi N."/>
        </authorList>
    </citation>
    <scope>NUCLEOTIDE SEQUENCE [LARGE SCALE GENOMIC DNA]</scope>
    <source>
        <strain evidence="1 2">A4</strain>
    </source>
</reference>
<dbReference type="AlphaFoldDB" id="A0A2I1G0M2"/>
<gene>
    <name evidence="1" type="ORF">RhiirA4_530939</name>
</gene>
<protein>
    <recommendedName>
        <fullName evidence="3">HMG box domain-containing protein</fullName>
    </recommendedName>
</protein>
<evidence type="ECO:0008006" key="3">
    <source>
        <dbReference type="Google" id="ProtNLM"/>
    </source>
</evidence>